<organism evidence="1 2">
    <name type="scientific">Prevotella intermedia</name>
    <dbReference type="NCBI Taxonomy" id="28131"/>
    <lineage>
        <taxon>Bacteria</taxon>
        <taxon>Pseudomonadati</taxon>
        <taxon>Bacteroidota</taxon>
        <taxon>Bacteroidia</taxon>
        <taxon>Bacteroidales</taxon>
        <taxon>Prevotellaceae</taxon>
        <taxon>Prevotella</taxon>
    </lineage>
</organism>
<proteinExistence type="predicted"/>
<dbReference type="RefSeq" id="WP_025001445.1">
    <property type="nucleotide sequence ID" value="NZ_CP024697.1"/>
</dbReference>
<evidence type="ECO:0000313" key="1">
    <source>
        <dbReference type="EMBL" id="PJI19441.1"/>
    </source>
</evidence>
<gene>
    <name evidence="1" type="ORF">CTM53_00555</name>
</gene>
<evidence type="ECO:0000313" key="2">
    <source>
        <dbReference type="Proteomes" id="UP000229102"/>
    </source>
</evidence>
<comment type="caution">
    <text evidence="1">The sequence shown here is derived from an EMBL/GenBank/DDBJ whole genome shotgun (WGS) entry which is preliminary data.</text>
</comment>
<dbReference type="AlphaFoldDB" id="A0AAJ3RR25"/>
<name>A0AAJ3RR25_PREIN</name>
<reference evidence="1 2" key="1">
    <citation type="submission" date="2017-11" db="EMBL/GenBank/DDBJ databases">
        <title>Genome sequencing of Prevotella intermedia KCOM 2698.</title>
        <authorList>
            <person name="Kook J.-K."/>
            <person name="Park S.-N."/>
            <person name="Lim Y.K."/>
        </authorList>
    </citation>
    <scope>NUCLEOTIDE SEQUENCE [LARGE SCALE GENOMIC DNA]</scope>
    <source>
        <strain evidence="1 2">KCOM 2698</strain>
    </source>
</reference>
<accession>A0AAJ3RR25</accession>
<dbReference type="InterPro" id="IPR052552">
    <property type="entry name" value="YeaO-like"/>
</dbReference>
<dbReference type="PANTHER" id="PTHR36849:SF1">
    <property type="entry name" value="CYTOPLASMIC PROTEIN"/>
    <property type="match status" value="1"/>
</dbReference>
<dbReference type="EMBL" id="PENF01000001">
    <property type="protein sequence ID" value="PJI19441.1"/>
    <property type="molecule type" value="Genomic_DNA"/>
</dbReference>
<dbReference type="Pfam" id="PF22752">
    <property type="entry name" value="DUF488-N3i"/>
    <property type="match status" value="1"/>
</dbReference>
<protein>
    <submittedName>
        <fullName evidence="1">DUF488 domain-containing protein</fullName>
    </submittedName>
</protein>
<dbReference type="Proteomes" id="UP000229102">
    <property type="component" value="Unassembled WGS sequence"/>
</dbReference>
<sequence length="122" mass="14222">MKKANELKIKRVYLTPEEGDGYRILIDRLWPRGIAKEKACIDEWNKAITPSSELRKWFGHKEENYATFAEKYRSELDNNPEAMPFANHIKALLESSNVTLLYGAKSENCNHAIILRDWLINK</sequence>
<dbReference type="PANTHER" id="PTHR36849">
    <property type="entry name" value="CYTOPLASMIC PROTEIN-RELATED"/>
    <property type="match status" value="1"/>
</dbReference>